<feature type="transmembrane region" description="Helical" evidence="1">
    <location>
        <begin position="171"/>
        <end position="195"/>
    </location>
</feature>
<sequence>MVLRANSDAAYLVMPHAHSRIARKFYLSNKKGTQNGPLHVNCCILHHVTASASKKETSALFYNAQLVLFICRVLESVGHPQPPTHMYADNSTAINLVSTVHQHLVMSVVAQVLLVSAAAWVFLASMMVGSATAGGCCCICIYSGGAYSSVCDNRVARVLVVFVAWDLVASAAAQVLLTSAVVGSVVVGSCCCLYGGGASSSVCDNRVARVLVVFVAWDLVASAAAQVLLTSAVVGSVVVGSCCCLYGGGASSSVCSNVDSVTLKINQM</sequence>
<dbReference type="EMBL" id="HBFR01038786">
    <property type="protein sequence ID" value="CAD8901106.1"/>
    <property type="molecule type" value="Transcribed_RNA"/>
</dbReference>
<feature type="transmembrane region" description="Helical" evidence="1">
    <location>
        <begin position="207"/>
        <end position="229"/>
    </location>
</feature>
<proteinExistence type="predicted"/>
<evidence type="ECO:0000256" key="1">
    <source>
        <dbReference type="SAM" id="Phobius"/>
    </source>
</evidence>
<keyword evidence="1" id="KW-0812">Transmembrane</keyword>
<protein>
    <submittedName>
        <fullName evidence="2">Uncharacterized protein</fullName>
    </submittedName>
</protein>
<gene>
    <name evidence="2" type="ORF">CHYS00102_LOCUS28325</name>
</gene>
<reference evidence="2" key="1">
    <citation type="submission" date="2021-01" db="EMBL/GenBank/DDBJ databases">
        <authorList>
            <person name="Corre E."/>
            <person name="Pelletier E."/>
            <person name="Niang G."/>
            <person name="Scheremetjew M."/>
            <person name="Finn R."/>
            <person name="Kale V."/>
            <person name="Holt S."/>
            <person name="Cochrane G."/>
            <person name="Meng A."/>
            <person name="Brown T."/>
            <person name="Cohen L."/>
        </authorList>
    </citation>
    <scope>NUCLEOTIDE SEQUENCE</scope>
    <source>
        <strain evidence="2">308</strain>
    </source>
</reference>
<keyword evidence="1" id="KW-0472">Membrane</keyword>
<organism evidence="2">
    <name type="scientific">Corethron hystrix</name>
    <dbReference type="NCBI Taxonomy" id="216773"/>
    <lineage>
        <taxon>Eukaryota</taxon>
        <taxon>Sar</taxon>
        <taxon>Stramenopiles</taxon>
        <taxon>Ochrophyta</taxon>
        <taxon>Bacillariophyta</taxon>
        <taxon>Coscinodiscophyceae</taxon>
        <taxon>Corethrophycidae</taxon>
        <taxon>Corethrales</taxon>
        <taxon>Corethraceae</taxon>
        <taxon>Corethron</taxon>
    </lineage>
</organism>
<dbReference type="AlphaFoldDB" id="A0A7S1G0F8"/>
<feature type="transmembrane region" description="Helical" evidence="1">
    <location>
        <begin position="104"/>
        <end position="123"/>
    </location>
</feature>
<keyword evidence="1" id="KW-1133">Transmembrane helix</keyword>
<name>A0A7S1G0F8_9STRA</name>
<evidence type="ECO:0000313" key="2">
    <source>
        <dbReference type="EMBL" id="CAD8901106.1"/>
    </source>
</evidence>
<accession>A0A7S1G0F8</accession>